<evidence type="ECO:0000256" key="2">
    <source>
        <dbReference type="ARBA" id="ARBA00022679"/>
    </source>
</evidence>
<dbReference type="OrthoDB" id="56895at2157"/>
<dbReference type="PATRIC" id="fig|1705562.3.peg.1886"/>
<feature type="domain" description="Methyltransferase" evidence="4">
    <location>
        <begin position="61"/>
        <end position="150"/>
    </location>
</feature>
<accession>A0A0M9AMM3</accession>
<proteinExistence type="predicted"/>
<gene>
    <name evidence="5" type="ORF">AMS69_04550</name>
</gene>
<protein>
    <submittedName>
        <fullName evidence="5">Methyltransferase</fullName>
    </submittedName>
</protein>
<dbReference type="SUPFAM" id="SSF53335">
    <property type="entry name" value="S-adenosyl-L-methionine-dependent methyltransferases"/>
    <property type="match status" value="1"/>
</dbReference>
<dbReference type="STRING" id="1705562.AMS69_04550"/>
<sequence>MPDDAFGRMALDFHRDDLTERPRYRRDDGDVTEAHLAGYFEPRSAWHPIEERLFPAVTGRVLDAGCGVGRHTLPLQERGHSVLSVDRSPGAVAVARERGVTHPVIGDLRQPPGDGFETVVALGKQLGLGSSLAALRTTLTELAAVTQPGGRLVADMDTLDRADPETDAAHRTQPGVAYRTFRVEYDGLAGPWTDLLLVTPSGFRDAVSETPWTVDALVGTETDGSMYGVRLSLPEQ</sequence>
<dbReference type="RefSeq" id="WP_053966882.1">
    <property type="nucleotide sequence ID" value="NZ_LIUF01000001.1"/>
</dbReference>
<keyword evidence="1 5" id="KW-0489">Methyltransferase</keyword>
<dbReference type="CDD" id="cd02440">
    <property type="entry name" value="AdoMet_MTases"/>
    <property type="match status" value="1"/>
</dbReference>
<evidence type="ECO:0000256" key="1">
    <source>
        <dbReference type="ARBA" id="ARBA00022603"/>
    </source>
</evidence>
<dbReference type="Pfam" id="PF13649">
    <property type="entry name" value="Methyltransf_25"/>
    <property type="match status" value="1"/>
</dbReference>
<keyword evidence="6" id="KW-1185">Reference proteome</keyword>
<dbReference type="PANTHER" id="PTHR43464">
    <property type="entry name" value="METHYLTRANSFERASE"/>
    <property type="match status" value="1"/>
</dbReference>
<organism evidence="5 6">
    <name type="scientific">Haloarcula rubripromontorii</name>
    <dbReference type="NCBI Taxonomy" id="1705562"/>
    <lineage>
        <taxon>Archaea</taxon>
        <taxon>Methanobacteriati</taxon>
        <taxon>Methanobacteriota</taxon>
        <taxon>Stenosarchaea group</taxon>
        <taxon>Halobacteria</taxon>
        <taxon>Halobacteriales</taxon>
        <taxon>Haloarculaceae</taxon>
        <taxon>Haloarcula</taxon>
    </lineage>
</organism>
<evidence type="ECO:0000256" key="3">
    <source>
        <dbReference type="ARBA" id="ARBA00022691"/>
    </source>
</evidence>
<name>A0A0M9AMM3_9EURY</name>
<dbReference type="PANTHER" id="PTHR43464:SF19">
    <property type="entry name" value="UBIQUINONE BIOSYNTHESIS O-METHYLTRANSFERASE, MITOCHONDRIAL"/>
    <property type="match status" value="1"/>
</dbReference>
<dbReference type="Proteomes" id="UP000037729">
    <property type="component" value="Unassembled WGS sequence"/>
</dbReference>
<comment type="caution">
    <text evidence="5">The sequence shown here is derived from an EMBL/GenBank/DDBJ whole genome shotgun (WGS) entry which is preliminary data.</text>
</comment>
<reference evidence="5 6" key="1">
    <citation type="submission" date="2015-08" db="EMBL/GenBank/DDBJ databases">
        <title>Genomes of Isolates from Cabo Rojo, PR.</title>
        <authorList>
            <person name="Sanchez-Nieves R.L."/>
            <person name="Montalvo-Rodriguez R."/>
        </authorList>
    </citation>
    <scope>NUCLEOTIDE SEQUENCE [LARGE SCALE GENOMIC DNA]</scope>
    <source>
        <strain evidence="5 6">SL3</strain>
    </source>
</reference>
<evidence type="ECO:0000259" key="4">
    <source>
        <dbReference type="Pfam" id="PF13649"/>
    </source>
</evidence>
<dbReference type="GO" id="GO:0008168">
    <property type="term" value="F:methyltransferase activity"/>
    <property type="evidence" value="ECO:0007669"/>
    <property type="project" value="UniProtKB-KW"/>
</dbReference>
<evidence type="ECO:0000313" key="6">
    <source>
        <dbReference type="Proteomes" id="UP000037729"/>
    </source>
</evidence>
<keyword evidence="2 5" id="KW-0808">Transferase</keyword>
<dbReference type="InterPro" id="IPR029063">
    <property type="entry name" value="SAM-dependent_MTases_sf"/>
</dbReference>
<evidence type="ECO:0000313" key="5">
    <source>
        <dbReference type="EMBL" id="KOX95127.1"/>
    </source>
</evidence>
<dbReference type="InterPro" id="IPR041698">
    <property type="entry name" value="Methyltransf_25"/>
</dbReference>
<dbReference type="AlphaFoldDB" id="A0A0M9AMM3"/>
<dbReference type="Gene3D" id="3.40.50.150">
    <property type="entry name" value="Vaccinia Virus protein VP39"/>
    <property type="match status" value="1"/>
</dbReference>
<keyword evidence="3" id="KW-0949">S-adenosyl-L-methionine</keyword>
<dbReference type="GO" id="GO:0032259">
    <property type="term" value="P:methylation"/>
    <property type="evidence" value="ECO:0007669"/>
    <property type="project" value="UniProtKB-KW"/>
</dbReference>
<dbReference type="EMBL" id="LIUF01000001">
    <property type="protein sequence ID" value="KOX95127.1"/>
    <property type="molecule type" value="Genomic_DNA"/>
</dbReference>